<dbReference type="PANTHER" id="PTHR30213:SF0">
    <property type="entry name" value="UPF0761 MEMBRANE PROTEIN YIHY"/>
    <property type="match status" value="1"/>
</dbReference>
<keyword evidence="3 6" id="KW-0812">Transmembrane</keyword>
<keyword evidence="4 6" id="KW-1133">Transmembrane helix</keyword>
<feature type="transmembrane region" description="Helical" evidence="6">
    <location>
        <begin position="232"/>
        <end position="253"/>
    </location>
</feature>
<evidence type="ECO:0000256" key="2">
    <source>
        <dbReference type="ARBA" id="ARBA00022475"/>
    </source>
</evidence>
<comment type="subcellular location">
    <subcellularLocation>
        <location evidence="1">Cell membrane</location>
        <topology evidence="1">Multi-pass membrane protein</topology>
    </subcellularLocation>
</comment>
<evidence type="ECO:0000313" key="8">
    <source>
        <dbReference type="Proteomes" id="UP000595426"/>
    </source>
</evidence>
<dbReference type="PANTHER" id="PTHR30213">
    <property type="entry name" value="INNER MEMBRANE PROTEIN YHJD"/>
    <property type="match status" value="1"/>
</dbReference>
<dbReference type="RefSeq" id="WP_034868439.1">
    <property type="nucleotide sequence ID" value="NZ_CAJJUP010000005.1"/>
</dbReference>
<protein>
    <submittedName>
        <fullName evidence="7">YihY/virulence factor BrkB family protein</fullName>
    </submittedName>
</protein>
<proteinExistence type="predicted"/>
<dbReference type="KEGG" id="egm:AYC65_07370"/>
<evidence type="ECO:0000256" key="4">
    <source>
        <dbReference type="ARBA" id="ARBA00022989"/>
    </source>
</evidence>
<name>A0A7T7ZY84_9FLAO</name>
<feature type="transmembrane region" description="Helical" evidence="6">
    <location>
        <begin position="197"/>
        <end position="220"/>
    </location>
</feature>
<organism evidence="7 8">
    <name type="scientific">Elizabethkingia bruuniana</name>
    <dbReference type="NCBI Taxonomy" id="1756149"/>
    <lineage>
        <taxon>Bacteria</taxon>
        <taxon>Pseudomonadati</taxon>
        <taxon>Bacteroidota</taxon>
        <taxon>Flavobacteriia</taxon>
        <taxon>Flavobacteriales</taxon>
        <taxon>Weeksellaceae</taxon>
        <taxon>Elizabethkingia</taxon>
    </lineage>
</organism>
<evidence type="ECO:0000256" key="6">
    <source>
        <dbReference type="SAM" id="Phobius"/>
    </source>
</evidence>
<dbReference type="Proteomes" id="UP000595426">
    <property type="component" value="Chromosome"/>
</dbReference>
<evidence type="ECO:0000313" key="7">
    <source>
        <dbReference type="EMBL" id="QQN58315.1"/>
    </source>
</evidence>
<accession>A0A7T7ZY84</accession>
<dbReference type="GO" id="GO:0005886">
    <property type="term" value="C:plasma membrane"/>
    <property type="evidence" value="ECO:0007669"/>
    <property type="project" value="UniProtKB-SubCell"/>
</dbReference>
<dbReference type="PIRSF" id="PIRSF035875">
    <property type="entry name" value="RNase_BN"/>
    <property type="match status" value="1"/>
</dbReference>
<feature type="transmembrane region" description="Helical" evidence="6">
    <location>
        <begin position="48"/>
        <end position="73"/>
    </location>
</feature>
<dbReference type="Pfam" id="PF03631">
    <property type="entry name" value="Virul_fac_BrkB"/>
    <property type="match status" value="1"/>
</dbReference>
<feature type="transmembrane region" description="Helical" evidence="6">
    <location>
        <begin position="153"/>
        <end position="177"/>
    </location>
</feature>
<dbReference type="AlphaFoldDB" id="A0A7T7ZY84"/>
<dbReference type="GeneID" id="93132717"/>
<evidence type="ECO:0000256" key="5">
    <source>
        <dbReference type="ARBA" id="ARBA00023136"/>
    </source>
</evidence>
<feature type="transmembrane region" description="Helical" evidence="6">
    <location>
        <begin position="265"/>
        <end position="285"/>
    </location>
</feature>
<dbReference type="InterPro" id="IPR017039">
    <property type="entry name" value="Virul_fac_BrkB"/>
</dbReference>
<reference evidence="7 8" key="1">
    <citation type="submission" date="2020-12" db="EMBL/GenBank/DDBJ databases">
        <title>FDA dAtabase for Regulatory Grade micrObial Sequences (FDA-ARGOS): Supporting development and validation of Infectious Disease Dx tests.</title>
        <authorList>
            <person name="Kerrigan L."/>
            <person name="Long C."/>
            <person name="Tallon L."/>
            <person name="Sadzewicz L."/>
            <person name="Zhao X."/>
            <person name="Boylan J."/>
            <person name="Ott S."/>
            <person name="Bowen H."/>
            <person name="Vavikolanu K."/>
            <person name="Mehta A."/>
            <person name="Aluvathingal J."/>
            <person name="Nadendla S."/>
            <person name="Yan Y."/>
            <person name="Sichtig H."/>
        </authorList>
    </citation>
    <scope>NUCLEOTIDE SEQUENCE [LARGE SCALE GENOMIC DNA]</scope>
    <source>
        <strain evidence="7 8">FDAARGOS_1031</strain>
    </source>
</reference>
<keyword evidence="2" id="KW-1003">Cell membrane</keyword>
<sequence>MPLKTPQLIIRFRDFLDSIHLPMLGISLLKMFEIYGEGIFKNPVIRQAAAISWAFFLSLFPFLLFLLSILPYLPHYDKLQFYIFDVMLANILPADIKVYVTEYLQDTLIPNLKGISNFVTIILALIFGTNGTHALIMGFNLNTDVKRTFFRNYGIALLITIAFVSITVLSLLGIYYAEVVMKLFNPVNSISWLVNNLTKIISFISFPLFYFILLALFYWVGCLKIKRFREAIPGAIFSTLLFGFITYVFAFYVRDIARYNFLYGSIGSIILVMIWVNLNIILILFGNELNLAIKKVKMDKKIGDELAAQIEQQQFLQTSSAPNNNDHNIQL</sequence>
<evidence type="ECO:0000256" key="3">
    <source>
        <dbReference type="ARBA" id="ARBA00022692"/>
    </source>
</evidence>
<keyword evidence="5 6" id="KW-0472">Membrane</keyword>
<feature type="transmembrane region" description="Helical" evidence="6">
    <location>
        <begin position="118"/>
        <end position="141"/>
    </location>
</feature>
<evidence type="ECO:0000256" key="1">
    <source>
        <dbReference type="ARBA" id="ARBA00004651"/>
    </source>
</evidence>
<dbReference type="EMBL" id="CP067018">
    <property type="protein sequence ID" value="QQN58315.1"/>
    <property type="molecule type" value="Genomic_DNA"/>
</dbReference>
<dbReference type="NCBIfam" id="TIGR00765">
    <property type="entry name" value="yihY_not_rbn"/>
    <property type="match status" value="1"/>
</dbReference>
<keyword evidence="8" id="KW-1185">Reference proteome</keyword>
<gene>
    <name evidence="7" type="ORF">I6H88_18070</name>
</gene>